<feature type="domain" description="Endoribonuclease YicC-like C-terminal" evidence="7">
    <location>
        <begin position="173"/>
        <end position="292"/>
    </location>
</feature>
<evidence type="ECO:0000259" key="6">
    <source>
        <dbReference type="Pfam" id="PF03755"/>
    </source>
</evidence>
<organism evidence="8 9">
    <name type="scientific">Caloramator quimbayensis</name>
    <dbReference type="NCBI Taxonomy" id="1147123"/>
    <lineage>
        <taxon>Bacteria</taxon>
        <taxon>Bacillati</taxon>
        <taxon>Bacillota</taxon>
        <taxon>Clostridia</taxon>
        <taxon>Eubacteriales</taxon>
        <taxon>Clostridiaceae</taxon>
        <taxon>Caloramator</taxon>
    </lineage>
</organism>
<name>A0A1T4XSF6_9CLOT</name>
<comment type="similarity">
    <text evidence="5">Belongs to the YicC/YloC family.</text>
</comment>
<dbReference type="OrthoDB" id="9771229at2"/>
<evidence type="ECO:0000256" key="1">
    <source>
        <dbReference type="ARBA" id="ARBA00001968"/>
    </source>
</evidence>
<keyword evidence="4" id="KW-0378">Hydrolase</keyword>
<dbReference type="STRING" id="1147123.SAMN05443428_11262"/>
<sequence>MIKSMTGYGRGSIEENGRSFTVEIKSVNNRYLDINIRLPRQINVLEDNIRKSISSKINRGKIDVYITQDKFSDEDLVIEVDEQLAKAYYNSFVLLKEKFNLIDDISVSLLSKSPDVIKVEKKEEDIEKVWNTLNGALDNALNMLIDMRTNEGLKLSKDIIERSNYIKECVGKIEERSYIVVDDYRAKVRQRVEEYLKDVEIDEARLLNEVAFFSDKVNITEEIVRLNSHIDQLINTLNSSEPVGRKLDFLMQEMNREANTIGSKTNDLSITNFVVEIKSELEKIREQIQNIE</sequence>
<evidence type="ECO:0000313" key="8">
    <source>
        <dbReference type="EMBL" id="SKA92464.1"/>
    </source>
</evidence>
<proteinExistence type="inferred from homology"/>
<accession>A0A1T4XSF6</accession>
<protein>
    <submittedName>
        <fullName evidence="8">TIGR00255 family protein</fullName>
    </submittedName>
</protein>
<evidence type="ECO:0000313" key="9">
    <source>
        <dbReference type="Proteomes" id="UP000190105"/>
    </source>
</evidence>
<evidence type="ECO:0000256" key="2">
    <source>
        <dbReference type="ARBA" id="ARBA00022722"/>
    </source>
</evidence>
<keyword evidence="3" id="KW-0255">Endonuclease</keyword>
<dbReference type="EMBL" id="FUYH01000012">
    <property type="protein sequence ID" value="SKA92464.1"/>
    <property type="molecule type" value="Genomic_DNA"/>
</dbReference>
<dbReference type="InterPro" id="IPR013527">
    <property type="entry name" value="YicC-like_N"/>
</dbReference>
<keyword evidence="2" id="KW-0540">Nuclease</keyword>
<comment type="cofactor">
    <cofactor evidence="1">
        <name>a divalent metal cation</name>
        <dbReference type="ChEBI" id="CHEBI:60240"/>
    </cofactor>
</comment>
<dbReference type="GO" id="GO:0004521">
    <property type="term" value="F:RNA endonuclease activity"/>
    <property type="evidence" value="ECO:0007669"/>
    <property type="project" value="InterPro"/>
</dbReference>
<dbReference type="NCBIfam" id="TIGR00255">
    <property type="entry name" value="YicC/YloC family endoribonuclease"/>
    <property type="match status" value="1"/>
</dbReference>
<dbReference type="Pfam" id="PF03755">
    <property type="entry name" value="YicC-like_N"/>
    <property type="match status" value="1"/>
</dbReference>
<gene>
    <name evidence="8" type="ORF">SAMN05443428_11262</name>
</gene>
<evidence type="ECO:0000256" key="5">
    <source>
        <dbReference type="ARBA" id="ARBA00035648"/>
    </source>
</evidence>
<dbReference type="PANTHER" id="PTHR30636">
    <property type="entry name" value="UPF0701 PROTEIN YICC"/>
    <property type="match status" value="1"/>
</dbReference>
<reference evidence="9" key="1">
    <citation type="submission" date="2017-02" db="EMBL/GenBank/DDBJ databases">
        <authorList>
            <person name="Varghese N."/>
            <person name="Submissions S."/>
        </authorList>
    </citation>
    <scope>NUCLEOTIDE SEQUENCE [LARGE SCALE GENOMIC DNA]</scope>
    <source>
        <strain evidence="9">USBA 833</strain>
    </source>
</reference>
<dbReference type="InterPro" id="IPR013551">
    <property type="entry name" value="YicC-like_C"/>
</dbReference>
<keyword evidence="9" id="KW-1185">Reference proteome</keyword>
<evidence type="ECO:0000256" key="4">
    <source>
        <dbReference type="ARBA" id="ARBA00022801"/>
    </source>
</evidence>
<dbReference type="AlphaFoldDB" id="A0A1T4XSF6"/>
<dbReference type="RefSeq" id="WP_078696809.1">
    <property type="nucleotide sequence ID" value="NZ_FUYH01000012.1"/>
</dbReference>
<feature type="domain" description="Endoribonuclease YicC-like N-terminal" evidence="6">
    <location>
        <begin position="2"/>
        <end position="156"/>
    </location>
</feature>
<dbReference type="Proteomes" id="UP000190105">
    <property type="component" value="Unassembled WGS sequence"/>
</dbReference>
<evidence type="ECO:0000256" key="3">
    <source>
        <dbReference type="ARBA" id="ARBA00022759"/>
    </source>
</evidence>
<evidence type="ECO:0000259" key="7">
    <source>
        <dbReference type="Pfam" id="PF08340"/>
    </source>
</evidence>
<dbReference type="GO" id="GO:0016787">
    <property type="term" value="F:hydrolase activity"/>
    <property type="evidence" value="ECO:0007669"/>
    <property type="project" value="UniProtKB-KW"/>
</dbReference>
<dbReference type="PANTHER" id="PTHR30636:SF3">
    <property type="entry name" value="UPF0701 PROTEIN YICC"/>
    <property type="match status" value="1"/>
</dbReference>
<dbReference type="Pfam" id="PF08340">
    <property type="entry name" value="YicC-like_C"/>
    <property type="match status" value="1"/>
</dbReference>
<dbReference type="InterPro" id="IPR005229">
    <property type="entry name" value="YicC/YloC-like"/>
</dbReference>